<dbReference type="InterPro" id="IPR005212">
    <property type="entry name" value="EvaA-like"/>
</dbReference>
<feature type="domain" description="dTDP-4-dehydro-6-deoxy-alpha-D-glucopyranose 2,3-dehydratase" evidence="1">
    <location>
        <begin position="283"/>
        <end position="434"/>
    </location>
</feature>
<dbReference type="InterPro" id="IPR038153">
    <property type="entry name" value="EvaA-like_sf"/>
</dbReference>
<evidence type="ECO:0000259" key="1">
    <source>
        <dbReference type="Pfam" id="PF03559"/>
    </source>
</evidence>
<dbReference type="AlphaFoldDB" id="A0A6J6CXD6"/>
<organism evidence="2">
    <name type="scientific">freshwater metagenome</name>
    <dbReference type="NCBI Taxonomy" id="449393"/>
    <lineage>
        <taxon>unclassified sequences</taxon>
        <taxon>metagenomes</taxon>
        <taxon>ecological metagenomes</taxon>
    </lineage>
</organism>
<dbReference type="Gene3D" id="3.90.79.40">
    <property type="entry name" value="EvaA sugar 2,3-dehydratase subunit"/>
    <property type="match status" value="2"/>
</dbReference>
<proteinExistence type="predicted"/>
<reference evidence="2" key="1">
    <citation type="submission" date="2020-05" db="EMBL/GenBank/DDBJ databases">
        <authorList>
            <person name="Chiriac C."/>
            <person name="Salcher M."/>
            <person name="Ghai R."/>
            <person name="Kavagutti S V."/>
        </authorList>
    </citation>
    <scope>NUCLEOTIDE SEQUENCE</scope>
</reference>
<gene>
    <name evidence="2" type="ORF">UFOPK1591_00388</name>
</gene>
<dbReference type="Pfam" id="PF03559">
    <property type="entry name" value="Hexose_dehydrat"/>
    <property type="match status" value="2"/>
</dbReference>
<evidence type="ECO:0000313" key="2">
    <source>
        <dbReference type="EMBL" id="CAB4556271.1"/>
    </source>
</evidence>
<name>A0A6J6CXD6_9ZZZZ</name>
<dbReference type="GO" id="GO:0016829">
    <property type="term" value="F:lyase activity"/>
    <property type="evidence" value="ECO:0007669"/>
    <property type="project" value="InterPro"/>
</dbReference>
<protein>
    <submittedName>
        <fullName evidence="2">Unannotated protein</fullName>
    </submittedName>
</protein>
<sequence>MSGPSDVLMWASSERNRQQFSVESLALSDSNEWSLLDGRVVHESGRFFEVRGMEWVDARGDFVCSPFILQPEVGILGIMLMDRDGETQVLFDAKFEPGNVHGVDIAPCFQATKSNFEQAHGGAAPALSDIFLSEENWHTHVRQSEQGTRFLRKWNENVVVIADHDFEISRSMRWCTLPELSLLLRTSHVLNTDARSVIATSDWNLWFSPEEPPPLPHETRFSLALRNSLVRPIRTNLEETASQQLAKWAEHHTLASLEVPLVSAPPVLRVDSSATAGDIGISHHQVSADSRERANWDQPLIGGARASNEVLLCTIRDGVPHFCFSPVSEIGLERPQFGNSISTFDSARAQPLSHSDSASSRLINSSALVCSITQSDEGGRFNRQVVTYSIRLLSDSEPLPDVGPDAIWFSVSEVAHLSRLPGYFTNEARTAISLIVGLL</sequence>
<accession>A0A6J6CXD6</accession>
<feature type="domain" description="dTDP-4-dehydro-6-deoxy-alpha-D-glucopyranose 2,3-dehydratase" evidence="1">
    <location>
        <begin position="6"/>
        <end position="199"/>
    </location>
</feature>
<dbReference type="EMBL" id="CAEZTD010000019">
    <property type="protein sequence ID" value="CAB4556271.1"/>
    <property type="molecule type" value="Genomic_DNA"/>
</dbReference>